<dbReference type="Pfam" id="PF21070">
    <property type="entry name" value="IcmF_helical"/>
    <property type="match status" value="1"/>
</dbReference>
<proteinExistence type="predicted"/>
<dbReference type="KEGG" id="mbd:MEBOL_007487"/>
<dbReference type="PANTHER" id="PTHR36153">
    <property type="entry name" value="INNER MEMBRANE PROTEIN-RELATED"/>
    <property type="match status" value="1"/>
</dbReference>
<evidence type="ECO:0000256" key="1">
    <source>
        <dbReference type="SAM" id="MobiDB-lite"/>
    </source>
</evidence>
<gene>
    <name evidence="4" type="ORF">MEBOL_007487</name>
</gene>
<protein>
    <recommendedName>
        <fullName evidence="3">Type VI secretion system component TssM1 helical domain-containing protein</fullName>
    </recommendedName>
</protein>
<dbReference type="PANTHER" id="PTHR36153:SF1">
    <property type="entry name" value="TYPE VI SECRETION SYSTEM COMPONENT TSSM1"/>
    <property type="match status" value="1"/>
</dbReference>
<feature type="region of interest" description="Disordered" evidence="1">
    <location>
        <begin position="934"/>
        <end position="966"/>
    </location>
</feature>
<keyword evidence="2" id="KW-0812">Transmembrane</keyword>
<feature type="transmembrane region" description="Helical" evidence="2">
    <location>
        <begin position="387"/>
        <end position="409"/>
    </location>
</feature>
<evidence type="ECO:0000256" key="2">
    <source>
        <dbReference type="SAM" id="Phobius"/>
    </source>
</evidence>
<accession>A0A250ISS2</accession>
<dbReference type="Proteomes" id="UP000217289">
    <property type="component" value="Chromosome"/>
</dbReference>
<name>A0A250ISS2_9BACT</name>
<dbReference type="RefSeq" id="WP_095981941.1">
    <property type="nucleotide sequence ID" value="NZ_CP022163.1"/>
</dbReference>
<dbReference type="InterPro" id="IPR048677">
    <property type="entry name" value="TssM1_hel"/>
</dbReference>
<evidence type="ECO:0000313" key="5">
    <source>
        <dbReference type="Proteomes" id="UP000217289"/>
    </source>
</evidence>
<dbReference type="AlphaFoldDB" id="A0A250ISS2"/>
<organism evidence="4 5">
    <name type="scientific">Melittangium boletus DSM 14713</name>
    <dbReference type="NCBI Taxonomy" id="1294270"/>
    <lineage>
        <taxon>Bacteria</taxon>
        <taxon>Pseudomonadati</taxon>
        <taxon>Myxococcota</taxon>
        <taxon>Myxococcia</taxon>
        <taxon>Myxococcales</taxon>
        <taxon>Cystobacterineae</taxon>
        <taxon>Archangiaceae</taxon>
        <taxon>Melittangium</taxon>
    </lineage>
</organism>
<keyword evidence="2" id="KW-0472">Membrane</keyword>
<evidence type="ECO:0000259" key="3">
    <source>
        <dbReference type="Pfam" id="PF21070"/>
    </source>
</evidence>
<feature type="transmembrane region" description="Helical" evidence="2">
    <location>
        <begin position="52"/>
        <end position="73"/>
    </location>
</feature>
<feature type="domain" description="Type VI secretion system component TssM1 helical" evidence="3">
    <location>
        <begin position="1033"/>
        <end position="1127"/>
    </location>
</feature>
<keyword evidence="5" id="KW-1185">Reference proteome</keyword>
<dbReference type="InterPro" id="IPR053156">
    <property type="entry name" value="T6SS_TssM-like"/>
</dbReference>
<reference evidence="4 5" key="1">
    <citation type="submission" date="2017-06" db="EMBL/GenBank/DDBJ databases">
        <authorList>
            <person name="Kim H.J."/>
            <person name="Triplett B.A."/>
        </authorList>
    </citation>
    <scope>NUCLEOTIDE SEQUENCE [LARGE SCALE GENOMIC DNA]</scope>
    <source>
        <strain evidence="4 5">DSM 14713</strain>
    </source>
</reference>
<evidence type="ECO:0000313" key="4">
    <source>
        <dbReference type="EMBL" id="ATB33986.1"/>
    </source>
</evidence>
<dbReference type="EMBL" id="CP022163">
    <property type="protein sequence ID" value="ATB33986.1"/>
    <property type="molecule type" value="Genomic_DNA"/>
</dbReference>
<keyword evidence="2" id="KW-1133">Transmembrane helix</keyword>
<sequence>MLSPREIIVSELLSAEPSQALSTGVKALNTEVNTVKSSVTLLHKIWGTVSPFLPWVLLALGVGLVAFIAWKLYKRRRGGSLPAAATESGPPPMDSHRLSRVRGAFLSGLPLVNRAAVVDLPTVVVFGPAGSGKTQLIGLDVDWQRQARQYLPSYTSDPLLQVYLGPDCVVQEVSAPLLEDETLSARAALRRMWKRCFSHRQKGLAVIALDVRWLSDTPPDEQRRYAQLLRGKLNLMSEACGGPVETRLCLTHMDGLEGFEDFARLLKTHGVALAFDIPKQGEEDSLSSLLQGQEQYLALGLTSLPVDAFERLEHFYSQGGRSFSGLGRFVTALLEGDTLSYKPRLSRVYLSSLTPEARASGTLSVVAEASANEALRRLYLQTHLRRAAAIAAVFCLPVLAAYVHFYVLLDEAQDEVQRLEDTVSQLREQGIEGRGEVVEDLVNRAAEALLHLKRAERWWPPLSTSFPEETLALRQRLASGIRESHLRPALERCRKNPEDCRPEQVVYLLSTLHASNKDVLGTFVNSSLHTQSSRRAAAPTPDGASPSGVASNRTWISALDLSEPLIATYVLASDSPWERDPPCRKDATVQVSANEEVWSCWPFTERLTFESQLKPWMEHFLFLRQALEAKDIARLDLRRAERERLQAQLADLDVYASLPTVLNLFDTSKVQVNTRHFHGIETTVDVLAWLQRNRETLAGILRMEEDAYAGLLAVEKMGPSELLTRDGLWLPGSNKGPYRIELLQQSFEFRPPQLSRELLQAILDDKDKRGQLTLNGQAPIRAGQMVLTRTLFETDLRPLVDEFTQRLKDAQLPTEESAKRSQYVRQRVDVFSQGYRDGLFYSVRHYRFSASRKLLIDELARLSQPSSEQVDMLRDVSERANLETLEGPYYEPLRNAVAPFRPVVQLMVADKSGFYTALAPYQALVAQMRDELDSASQPGAAKPAAPGAAPAKAETAEAPAPAAEGSTTQLADLITPLEKVALAMLLEEEGSYLRKAHAWLDQQGITGELRQPFLEPFLAVQKMGKEELENTLARQWEESSGRMLRPLLSRYPFNPTAKEDVDPSELEVLRRKDGAFWHFVDQVFSRVCAERGTQWGLRGTLRDKLQLPESLLPTLSQLSRLSKLLWDDEGRPRPLMLKVQPQPLPPPPMPGVFVTMSSLKCGKTTAYGFNQSPTWQDFPLSWWDQQVSSIVLELRSPARDDPKFLSLPWNRSVWSCFRLFEEAQVTSDQRRQWSLVLQGNNVSKRGVEIGFGLKGDPWVPFREVPR</sequence>
<dbReference type="OrthoDB" id="5476391at2"/>